<protein>
    <submittedName>
        <fullName evidence="1">DnaJ domain-containing protein</fullName>
    </submittedName>
</protein>
<reference evidence="2" key="1">
    <citation type="journal article" date="2024" name="Front. Bioeng. Biotechnol.">
        <title>Genome-scale model development and genomic sequencing of the oleaginous clade Lipomyces.</title>
        <authorList>
            <person name="Czajka J.J."/>
            <person name="Han Y."/>
            <person name="Kim J."/>
            <person name="Mondo S.J."/>
            <person name="Hofstad B.A."/>
            <person name="Robles A."/>
            <person name="Haridas S."/>
            <person name="Riley R."/>
            <person name="LaButti K."/>
            <person name="Pangilinan J."/>
            <person name="Andreopoulos W."/>
            <person name="Lipzen A."/>
            <person name="Yan J."/>
            <person name="Wang M."/>
            <person name="Ng V."/>
            <person name="Grigoriev I.V."/>
            <person name="Spatafora J.W."/>
            <person name="Magnuson J.K."/>
            <person name="Baker S.E."/>
            <person name="Pomraning K.R."/>
        </authorList>
    </citation>
    <scope>NUCLEOTIDE SEQUENCE [LARGE SCALE GENOMIC DNA]</scope>
    <source>
        <strain evidence="2">CBS 7786</strain>
    </source>
</reference>
<gene>
    <name evidence="1" type="ORF">V1525DRAFT_409973</name>
</gene>
<evidence type="ECO:0000313" key="1">
    <source>
        <dbReference type="EMBL" id="KAK9235421.1"/>
    </source>
</evidence>
<comment type="caution">
    <text evidence="1">The sequence shown here is derived from an EMBL/GenBank/DDBJ whole genome shotgun (WGS) entry which is preliminary data.</text>
</comment>
<keyword evidence="2" id="KW-1185">Reference proteome</keyword>
<dbReference type="EMBL" id="MU971416">
    <property type="protein sequence ID" value="KAK9235421.1"/>
    <property type="molecule type" value="Genomic_DNA"/>
</dbReference>
<evidence type="ECO:0000313" key="2">
    <source>
        <dbReference type="Proteomes" id="UP001433508"/>
    </source>
</evidence>
<accession>A0ACC3SUV3</accession>
<dbReference type="Proteomes" id="UP001433508">
    <property type="component" value="Unassembled WGS sequence"/>
</dbReference>
<sequence>MPRQKKNAKPESERVFEPETSEKAQVEDDQPPTSIDPYQVLSISRTATDADIKKAYRRLALLHHPDKVDPENRAEAHTKFQELVFAYGILTDPARRKIYDSTGSLEHTSGDAFGWKEYFDEMYNKAVTKEMIEEDKKQYRESGEERQDILRFYTESKGDLDVVFENVVHSNVLEDESRFRNIIDDAIKKAEVKAYQKYTGESASTKSARREAAKKEEKEAEELATKLGITKKAMAGGQDALGDLIRKRNAARMDTFLDDLEKKYATSSGTKKTKKPSGGTPTEEEFLATQKRIGTNRKGRAA</sequence>
<proteinExistence type="predicted"/>
<name>A0ACC3SUV3_LIPKO</name>
<organism evidence="1 2">
    <name type="scientific">Lipomyces kononenkoae</name>
    <name type="common">Yeast</name>
    <dbReference type="NCBI Taxonomy" id="34357"/>
    <lineage>
        <taxon>Eukaryota</taxon>
        <taxon>Fungi</taxon>
        <taxon>Dikarya</taxon>
        <taxon>Ascomycota</taxon>
        <taxon>Saccharomycotina</taxon>
        <taxon>Lipomycetes</taxon>
        <taxon>Lipomycetales</taxon>
        <taxon>Lipomycetaceae</taxon>
        <taxon>Lipomyces</taxon>
    </lineage>
</organism>